<organism evidence="1 2">
    <name type="scientific">Hallerella porci</name>
    <dbReference type="NCBI Taxonomy" id="1945871"/>
    <lineage>
        <taxon>Bacteria</taxon>
        <taxon>Pseudomonadati</taxon>
        <taxon>Fibrobacterota</taxon>
        <taxon>Fibrobacteria</taxon>
        <taxon>Fibrobacterales</taxon>
        <taxon>Fibrobacteraceae</taxon>
        <taxon>Hallerella</taxon>
    </lineage>
</organism>
<dbReference type="Proteomes" id="UP000245523">
    <property type="component" value="Unassembled WGS sequence"/>
</dbReference>
<dbReference type="RefSeq" id="WP_109587420.1">
    <property type="nucleotide sequence ID" value="NZ_QGHD01000009.1"/>
</dbReference>
<protein>
    <submittedName>
        <fullName evidence="1">LlaJI restriction endonuclease</fullName>
    </submittedName>
</protein>
<dbReference type="InterPro" id="IPR018579">
    <property type="entry name" value="Restrct_endonuc_II_LlaJI"/>
</dbReference>
<evidence type="ECO:0000313" key="1">
    <source>
        <dbReference type="EMBL" id="PWL01926.1"/>
    </source>
</evidence>
<reference evidence="1 2" key="1">
    <citation type="submission" date="2018-05" db="EMBL/GenBank/DDBJ databases">
        <title>Animal gut microbial communities from fecal samples from Wisconsin, USA.</title>
        <authorList>
            <person name="Neumann A."/>
        </authorList>
    </citation>
    <scope>NUCLEOTIDE SEQUENCE [LARGE SCALE GENOMIC DNA]</scope>
    <source>
        <strain evidence="1 2">UWS4</strain>
    </source>
</reference>
<evidence type="ECO:0000313" key="2">
    <source>
        <dbReference type="Proteomes" id="UP000245523"/>
    </source>
</evidence>
<dbReference type="Pfam" id="PF09563">
    <property type="entry name" value="RE_LlaJI"/>
    <property type="match status" value="1"/>
</dbReference>
<keyword evidence="1" id="KW-0378">Hydrolase</keyword>
<gene>
    <name evidence="1" type="ORF">B0H50_10915</name>
</gene>
<keyword evidence="2" id="KW-1185">Reference proteome</keyword>
<accession>A0ABX5LLA7</accession>
<keyword evidence="1" id="KW-0255">Endonuclease</keyword>
<comment type="caution">
    <text evidence="1">The sequence shown here is derived from an EMBL/GenBank/DDBJ whole genome shotgun (WGS) entry which is preliminary data.</text>
</comment>
<dbReference type="EMBL" id="QGHD01000009">
    <property type="protein sequence ID" value="PWL01926.1"/>
    <property type="molecule type" value="Genomic_DNA"/>
</dbReference>
<keyword evidence="1" id="KW-0540">Nuclease</keyword>
<sequence length="443" mass="52139">MSLKDCCKCATNNQNDDDSFFVGIRFRKGNPEVQFPLGYFSDAELREISEENLRKEILTLFEILSDATLIKNDENSEINFENLNEENETFPFQAYRNVLQNFLEFGYYKEREVIYKQGAHGKIHWGRTIKMTRPIVSGKNLIYLKPIARKVSYNENELITQIHKFCVHDAFEKIGFLYSISETENSYLTFDEELFTAVLNEKISKTFNDRDLQLFYDLQKIVAYLAGKFKSGKMQTDFTFGVKKFHTIWENLIDKILGNLNVGEDKSEFNPNCGWELENKQKYNENKKYAMRPDTLMRYQNENGNYLFIVDSKFYQYGFTQNTNDLPSSGSITKQIAYAKFAEIHHKVKCENPNDAGNRIYNIFILPYNANDDYFANFSKENFQNSFYKIKSIGYAKTDWVNLDERPYHKIYSFLFDLKAVMHRYQKSEETQKEIAENVIKLG</sequence>
<proteinExistence type="predicted"/>
<dbReference type="GO" id="GO:0004519">
    <property type="term" value="F:endonuclease activity"/>
    <property type="evidence" value="ECO:0007669"/>
    <property type="project" value="UniProtKB-KW"/>
</dbReference>
<name>A0ABX5LLA7_9BACT</name>